<evidence type="ECO:0000256" key="5">
    <source>
        <dbReference type="ARBA" id="ARBA00023136"/>
    </source>
</evidence>
<evidence type="ECO:0000256" key="6">
    <source>
        <dbReference type="SAM" id="Phobius"/>
    </source>
</evidence>
<evidence type="ECO:0000313" key="8">
    <source>
        <dbReference type="EMBL" id="MFC7392853.1"/>
    </source>
</evidence>
<feature type="transmembrane region" description="Helical" evidence="6">
    <location>
        <begin position="138"/>
        <end position="160"/>
    </location>
</feature>
<keyword evidence="2" id="KW-0813">Transport</keyword>
<evidence type="ECO:0000313" key="9">
    <source>
        <dbReference type="Proteomes" id="UP001596505"/>
    </source>
</evidence>
<dbReference type="PANTHER" id="PTHR23508">
    <property type="entry name" value="CARBOXYLIC ACID TRANSPORTER PROTEIN HOMOLOG"/>
    <property type="match status" value="1"/>
</dbReference>
<dbReference type="InterPro" id="IPR011701">
    <property type="entry name" value="MFS"/>
</dbReference>
<accession>A0ABW2PTW5</accession>
<dbReference type="Gene3D" id="1.20.1250.20">
    <property type="entry name" value="MFS general substrate transporter like domains"/>
    <property type="match status" value="1"/>
</dbReference>
<evidence type="ECO:0000256" key="2">
    <source>
        <dbReference type="ARBA" id="ARBA00022448"/>
    </source>
</evidence>
<organism evidence="8 9">
    <name type="scientific">Scopulibacillus cellulosilyticus</name>
    <dbReference type="NCBI Taxonomy" id="2665665"/>
    <lineage>
        <taxon>Bacteria</taxon>
        <taxon>Bacillati</taxon>
        <taxon>Bacillota</taxon>
        <taxon>Bacilli</taxon>
        <taxon>Bacillales</taxon>
        <taxon>Sporolactobacillaceae</taxon>
        <taxon>Scopulibacillus</taxon>
    </lineage>
</organism>
<feature type="transmembrane region" description="Helical" evidence="6">
    <location>
        <begin position="220"/>
        <end position="240"/>
    </location>
</feature>
<reference evidence="9" key="1">
    <citation type="journal article" date="2019" name="Int. J. Syst. Evol. Microbiol.">
        <title>The Global Catalogue of Microorganisms (GCM) 10K type strain sequencing project: providing services to taxonomists for standard genome sequencing and annotation.</title>
        <authorList>
            <consortium name="The Broad Institute Genomics Platform"/>
            <consortium name="The Broad Institute Genome Sequencing Center for Infectious Disease"/>
            <person name="Wu L."/>
            <person name="Ma J."/>
        </authorList>
    </citation>
    <scope>NUCLEOTIDE SEQUENCE [LARGE SCALE GENOMIC DNA]</scope>
    <source>
        <strain evidence="9">CGMCC 1.16305</strain>
    </source>
</reference>
<dbReference type="PROSITE" id="PS00216">
    <property type="entry name" value="SUGAR_TRANSPORT_1"/>
    <property type="match status" value="1"/>
</dbReference>
<dbReference type="SUPFAM" id="SSF103473">
    <property type="entry name" value="MFS general substrate transporter"/>
    <property type="match status" value="1"/>
</dbReference>
<dbReference type="PROSITE" id="PS50850">
    <property type="entry name" value="MFS"/>
    <property type="match status" value="1"/>
</dbReference>
<sequence>MRSKNTKDVSFPKIFVISGLSWVFDAMDVGLISFIAAALIGEWHLTPQQAGWIGSINAIGMLIGAVIAGSLADRIGRNKVLMYTVLLFAVTSGLSALALTFSVFLILRFFIGLGLGGELPVASTLVSENVPDYKRGRMVVLLESFWAVGWIVSAVIAYFIMPVWGWRAALIIGALPAFLAIYMRRGLPDSPAFKASIKQKNTILENMKTLWSRKYARSTLMLWILWLFVMFSYHGMFLWLPSMMVLKGFGLIKSFGYVLLMTLTQLPGFFSAAWLVEKVGRKFVLISYLVMAAFSAFIFGTAESLPTLIGGGMALSFFYLGVTGTTYAYTTDQYETDVRATGSGMANAAGRIGAIAGPLVVGYLVAAKVSFTIIFSIFFISCIIAALNVLLLGKETRARKTIEEEKAEPKALY</sequence>
<dbReference type="PANTHER" id="PTHR23508:SF10">
    <property type="entry name" value="CARBOXYLIC ACID TRANSPORTER PROTEIN HOMOLOG"/>
    <property type="match status" value="1"/>
</dbReference>
<comment type="caution">
    <text evidence="8">The sequence shown here is derived from an EMBL/GenBank/DDBJ whole genome shotgun (WGS) entry which is preliminary data.</text>
</comment>
<evidence type="ECO:0000256" key="3">
    <source>
        <dbReference type="ARBA" id="ARBA00022692"/>
    </source>
</evidence>
<feature type="transmembrane region" description="Helical" evidence="6">
    <location>
        <begin position="20"/>
        <end position="40"/>
    </location>
</feature>
<feature type="transmembrane region" description="Helical" evidence="6">
    <location>
        <begin position="52"/>
        <end position="73"/>
    </location>
</feature>
<feature type="transmembrane region" description="Helical" evidence="6">
    <location>
        <begin position="349"/>
        <end position="367"/>
    </location>
</feature>
<feature type="transmembrane region" description="Helical" evidence="6">
    <location>
        <begin position="308"/>
        <end position="329"/>
    </location>
</feature>
<proteinExistence type="predicted"/>
<feature type="domain" description="Major facilitator superfamily (MFS) profile" evidence="7">
    <location>
        <begin position="14"/>
        <end position="397"/>
    </location>
</feature>
<protein>
    <submittedName>
        <fullName evidence="8">MFS transporter</fullName>
    </submittedName>
</protein>
<feature type="transmembrane region" description="Helical" evidence="6">
    <location>
        <begin position="166"/>
        <end position="183"/>
    </location>
</feature>
<feature type="transmembrane region" description="Helical" evidence="6">
    <location>
        <begin position="373"/>
        <end position="392"/>
    </location>
</feature>
<feature type="transmembrane region" description="Helical" evidence="6">
    <location>
        <begin position="255"/>
        <end position="276"/>
    </location>
</feature>
<dbReference type="InterPro" id="IPR020846">
    <property type="entry name" value="MFS_dom"/>
</dbReference>
<feature type="transmembrane region" description="Helical" evidence="6">
    <location>
        <begin position="283"/>
        <end position="302"/>
    </location>
</feature>
<dbReference type="Pfam" id="PF07690">
    <property type="entry name" value="MFS_1"/>
    <property type="match status" value="1"/>
</dbReference>
<dbReference type="InterPro" id="IPR005829">
    <property type="entry name" value="Sugar_transporter_CS"/>
</dbReference>
<evidence type="ECO:0000259" key="7">
    <source>
        <dbReference type="PROSITE" id="PS50850"/>
    </source>
</evidence>
<keyword evidence="3 6" id="KW-0812">Transmembrane</keyword>
<dbReference type="PROSITE" id="PS00217">
    <property type="entry name" value="SUGAR_TRANSPORT_2"/>
    <property type="match status" value="1"/>
</dbReference>
<evidence type="ECO:0000256" key="1">
    <source>
        <dbReference type="ARBA" id="ARBA00004651"/>
    </source>
</evidence>
<dbReference type="RefSeq" id="WP_380965261.1">
    <property type="nucleotide sequence ID" value="NZ_JBHTCO010000005.1"/>
</dbReference>
<gene>
    <name evidence="8" type="ORF">ACFQRG_07610</name>
</gene>
<comment type="subcellular location">
    <subcellularLocation>
        <location evidence="1">Cell membrane</location>
        <topology evidence="1">Multi-pass membrane protein</topology>
    </subcellularLocation>
</comment>
<name>A0ABW2PTW5_9BACL</name>
<dbReference type="CDD" id="cd17316">
    <property type="entry name" value="MFS_SV2_like"/>
    <property type="match status" value="1"/>
</dbReference>
<keyword evidence="5 6" id="KW-0472">Membrane</keyword>
<evidence type="ECO:0000256" key="4">
    <source>
        <dbReference type="ARBA" id="ARBA00022989"/>
    </source>
</evidence>
<keyword evidence="9" id="KW-1185">Reference proteome</keyword>
<feature type="transmembrane region" description="Helical" evidence="6">
    <location>
        <begin position="105"/>
        <end position="126"/>
    </location>
</feature>
<dbReference type="InterPro" id="IPR036259">
    <property type="entry name" value="MFS_trans_sf"/>
</dbReference>
<keyword evidence="4 6" id="KW-1133">Transmembrane helix</keyword>
<feature type="transmembrane region" description="Helical" evidence="6">
    <location>
        <begin position="80"/>
        <end position="99"/>
    </location>
</feature>
<dbReference type="EMBL" id="JBHTCO010000005">
    <property type="protein sequence ID" value="MFC7392853.1"/>
    <property type="molecule type" value="Genomic_DNA"/>
</dbReference>
<dbReference type="Proteomes" id="UP001596505">
    <property type="component" value="Unassembled WGS sequence"/>
</dbReference>